<name>E9DB31_COCPS</name>
<dbReference type="AlphaFoldDB" id="E9DB31"/>
<evidence type="ECO:0000313" key="2">
    <source>
        <dbReference type="Proteomes" id="UP000002497"/>
    </source>
</evidence>
<dbReference type="VEuPathDB" id="FungiDB:CPSG_07033"/>
<proteinExistence type="predicted"/>
<accession>E9DB31</accession>
<keyword evidence="2" id="KW-1185">Reference proteome</keyword>
<reference evidence="2" key="2">
    <citation type="submission" date="2010-03" db="EMBL/GenBank/DDBJ databases">
        <title>The genome sequence of Coccidioides posadasii strain Silveira.</title>
        <authorList>
            <consortium name="The Broad Institute Genome Sequencing Center for Infectious Disease"/>
            <person name="Neafsey D."/>
            <person name="Orbach M."/>
            <person name="Henn M.R."/>
            <person name="Cole G.T."/>
            <person name="Galgiani J."/>
            <person name="Gardner M.J."/>
            <person name="Kirkland T.N."/>
            <person name="Taylor J.W."/>
            <person name="Young S.K."/>
            <person name="Zeng Q."/>
            <person name="Koehrsen M."/>
            <person name="Alvarado L."/>
            <person name="Berlin A."/>
            <person name="Borenstein D."/>
            <person name="Chapman S.B."/>
            <person name="Chen Z."/>
            <person name="Engels R."/>
            <person name="Freedman E."/>
            <person name="Gellesch M."/>
            <person name="Goldberg J."/>
            <person name="Griggs A."/>
            <person name="Gujja S."/>
            <person name="Heilman E."/>
            <person name="Heiman D."/>
            <person name="Howarth C."/>
            <person name="Jen D."/>
            <person name="Larson L."/>
            <person name="Mehta T."/>
            <person name="Neiman D."/>
            <person name="Park D."/>
            <person name="Pearson M."/>
            <person name="Richards J."/>
            <person name="Roberts A."/>
            <person name="Saif S."/>
            <person name="Shea T."/>
            <person name="Shenoy N."/>
            <person name="Sisk P."/>
            <person name="Stolte C."/>
            <person name="Sykes S."/>
            <person name="Walk T."/>
            <person name="White J."/>
            <person name="Yandava C."/>
            <person name="Haas B."/>
            <person name="Nusbaum C."/>
            <person name="Birren B."/>
        </authorList>
    </citation>
    <scope>NUCLEOTIDE SEQUENCE [LARGE SCALE GENOMIC DNA]</scope>
    <source>
        <strain evidence="2">RMSCC 757 / Silveira</strain>
    </source>
</reference>
<dbReference type="Proteomes" id="UP000002497">
    <property type="component" value="Unassembled WGS sequence"/>
</dbReference>
<reference evidence="2" key="1">
    <citation type="journal article" date="2010" name="Genome Res.">
        <title>Population genomic sequencing of Coccidioides fungi reveals recent hybridization and transposon control.</title>
        <authorList>
            <person name="Neafsey D.E."/>
            <person name="Barker B.M."/>
            <person name="Sharpton T.J."/>
            <person name="Stajich J.E."/>
            <person name="Park D.J."/>
            <person name="Whiston E."/>
            <person name="Hung C.-Y."/>
            <person name="McMahan C."/>
            <person name="White J."/>
            <person name="Sykes S."/>
            <person name="Heiman D."/>
            <person name="Young S."/>
            <person name="Zeng Q."/>
            <person name="Abouelleil A."/>
            <person name="Aftuck L."/>
            <person name="Bessette D."/>
            <person name="Brown A."/>
            <person name="FitzGerald M."/>
            <person name="Lui A."/>
            <person name="Macdonald J.P."/>
            <person name="Priest M."/>
            <person name="Orbach M.J."/>
            <person name="Galgiani J.N."/>
            <person name="Kirkland T.N."/>
            <person name="Cole G.T."/>
            <person name="Birren B.W."/>
            <person name="Henn M.R."/>
            <person name="Taylor J.W."/>
            <person name="Rounsley S.D."/>
        </authorList>
    </citation>
    <scope>NUCLEOTIDE SEQUENCE [LARGE SCALE GENOMIC DNA]</scope>
    <source>
        <strain evidence="2">RMSCC 757 / Silveira</strain>
    </source>
</reference>
<organism evidence="2">
    <name type="scientific">Coccidioides posadasii (strain RMSCC 757 / Silveira)</name>
    <name type="common">Valley fever fungus</name>
    <dbReference type="NCBI Taxonomy" id="443226"/>
    <lineage>
        <taxon>Eukaryota</taxon>
        <taxon>Fungi</taxon>
        <taxon>Dikarya</taxon>
        <taxon>Ascomycota</taxon>
        <taxon>Pezizomycotina</taxon>
        <taxon>Eurotiomycetes</taxon>
        <taxon>Eurotiomycetidae</taxon>
        <taxon>Onygenales</taxon>
        <taxon>Onygenaceae</taxon>
        <taxon>Coccidioides</taxon>
    </lineage>
</organism>
<protein>
    <submittedName>
        <fullName evidence="1">Uncharacterized protein</fullName>
    </submittedName>
</protein>
<feature type="non-terminal residue" evidence="1">
    <location>
        <position position="1"/>
    </location>
</feature>
<dbReference type="HOGENOM" id="CLU_1242689_0_0_1"/>
<evidence type="ECO:0000313" key="1">
    <source>
        <dbReference type="EMBL" id="EFW16518.1"/>
    </source>
</evidence>
<gene>
    <name evidence="1" type="ORF">CPSG_07033</name>
</gene>
<sequence>VVLLLFHRSADREPGPLVKHRRCRCRLVGCGALACPAQMKQHPSRTSGLVKNSTRLLVGRKPMPPCARHMHITHILSTSRYSLWVTQLRALENPQGTIRVRRDAEDRYISPLRLVKHTQAEHCPTTWMNAFIPLPPGISFWRSRSQHRLTKHSLCNGARLRSCRIPPILRQHSPCLLAAPGWKQTCSLQIRDKREYPKSAPFPVRCKIILLPSVLDDEDLEAT</sequence>
<dbReference type="EMBL" id="GL636497">
    <property type="protein sequence ID" value="EFW16518.1"/>
    <property type="molecule type" value="Genomic_DNA"/>
</dbReference>